<organism evidence="1 2">
    <name type="scientific">Anaerocolumna aminovalerica</name>
    <dbReference type="NCBI Taxonomy" id="1527"/>
    <lineage>
        <taxon>Bacteria</taxon>
        <taxon>Bacillati</taxon>
        <taxon>Bacillota</taxon>
        <taxon>Clostridia</taxon>
        <taxon>Lachnospirales</taxon>
        <taxon>Lachnospiraceae</taxon>
        <taxon>Anaerocolumna</taxon>
    </lineage>
</organism>
<accession>A0A1I5D5U6</accession>
<dbReference type="Proteomes" id="UP000198806">
    <property type="component" value="Unassembled WGS sequence"/>
</dbReference>
<proteinExistence type="predicted"/>
<dbReference type="AlphaFoldDB" id="A0A1I5D5U6"/>
<protein>
    <submittedName>
        <fullName evidence="1">Uncharacterized protein</fullName>
    </submittedName>
</protein>
<dbReference type="RefSeq" id="WP_091684624.1">
    <property type="nucleotide sequence ID" value="NZ_BAABFM010000026.1"/>
</dbReference>
<sequence length="113" mass="12088">MANKVIAGDYNGFLVSNSFGSLYIASGWHPVQLDKNNIESYELITDEHRKSAASGVTRGLVGGALLGPVGLLAGGLSAKSKGTYQIAIQFKDGKKSLIEVDDKIYKALIKKLF</sequence>
<name>A0A1I5D5U6_9FIRM</name>
<reference evidence="1 2" key="1">
    <citation type="submission" date="2016-10" db="EMBL/GenBank/DDBJ databases">
        <authorList>
            <person name="de Groot N.N."/>
        </authorList>
    </citation>
    <scope>NUCLEOTIDE SEQUENCE [LARGE SCALE GENOMIC DNA]</scope>
    <source>
        <strain evidence="1 2">DSM 1283</strain>
    </source>
</reference>
<keyword evidence="2" id="KW-1185">Reference proteome</keyword>
<evidence type="ECO:0000313" key="2">
    <source>
        <dbReference type="Proteomes" id="UP000198806"/>
    </source>
</evidence>
<gene>
    <name evidence="1" type="ORF">SAMN04489757_1052</name>
</gene>
<evidence type="ECO:0000313" key="1">
    <source>
        <dbReference type="EMBL" id="SFN94563.1"/>
    </source>
</evidence>
<dbReference type="EMBL" id="FOWD01000005">
    <property type="protein sequence ID" value="SFN94563.1"/>
    <property type="molecule type" value="Genomic_DNA"/>
</dbReference>
<dbReference type="OrthoDB" id="2629040at2"/>